<dbReference type="AlphaFoldDB" id="A0A1M7GHU2"/>
<dbReference type="STRING" id="53463.SAMN05444389_104124"/>
<dbReference type="PANTHER" id="PTHR30246:SF1">
    <property type="entry name" value="2-DEHYDRO-3-DEOXY-6-PHOSPHOGALACTONATE ALDOLASE-RELATED"/>
    <property type="match status" value="1"/>
</dbReference>
<evidence type="ECO:0000256" key="4">
    <source>
        <dbReference type="ARBA" id="ARBA00023239"/>
    </source>
</evidence>
<dbReference type="PROSITE" id="PS00160">
    <property type="entry name" value="ALDOLASE_KDPG_KHG_2"/>
    <property type="match status" value="1"/>
</dbReference>
<dbReference type="Proteomes" id="UP000184444">
    <property type="component" value="Unassembled WGS sequence"/>
</dbReference>
<evidence type="ECO:0000256" key="1">
    <source>
        <dbReference type="ARBA" id="ARBA00004761"/>
    </source>
</evidence>
<comment type="subunit">
    <text evidence="3">Homotrimer.</text>
</comment>
<proteinExistence type="inferred from homology"/>
<dbReference type="InterPro" id="IPR031338">
    <property type="entry name" value="KDPG/KHG_AS_2"/>
</dbReference>
<dbReference type="Pfam" id="PF01081">
    <property type="entry name" value="Aldolase"/>
    <property type="match status" value="1"/>
</dbReference>
<dbReference type="InterPro" id="IPR013785">
    <property type="entry name" value="Aldolase_TIM"/>
</dbReference>
<dbReference type="PANTHER" id="PTHR30246">
    <property type="entry name" value="2-KETO-3-DEOXY-6-PHOSPHOGLUCONATE ALDOLASE"/>
    <property type="match status" value="1"/>
</dbReference>
<dbReference type="OrthoDB" id="7204076at2"/>
<dbReference type="EMBL" id="FRCK01000004">
    <property type="protein sequence ID" value="SHM15439.1"/>
    <property type="molecule type" value="Genomic_DNA"/>
</dbReference>
<evidence type="ECO:0000256" key="3">
    <source>
        <dbReference type="ARBA" id="ARBA00011233"/>
    </source>
</evidence>
<comment type="similarity">
    <text evidence="2">Belongs to the KHG/KDPG aldolase family.</text>
</comment>
<dbReference type="Gene3D" id="3.20.20.70">
    <property type="entry name" value="Aldolase class I"/>
    <property type="match status" value="1"/>
</dbReference>
<keyword evidence="4" id="KW-0456">Lyase</keyword>
<dbReference type="NCBIfam" id="NF006600">
    <property type="entry name" value="PRK09140.1"/>
    <property type="match status" value="1"/>
</dbReference>
<comment type="pathway">
    <text evidence="1">Carbohydrate acid metabolism.</text>
</comment>
<evidence type="ECO:0000313" key="6">
    <source>
        <dbReference type="EMBL" id="SHM15439.1"/>
    </source>
</evidence>
<name>A0A1M7GHU2_9RHOB</name>
<protein>
    <submittedName>
        <fullName evidence="6">2-keto-3-deoxy-phosphogalactonate aldolase</fullName>
    </submittedName>
</protein>
<accession>A0A1M7GHU2</accession>
<sequence>MSRNLIAILRGITPAEVLDHAAALLDAGIEAIEVPLNSPEPWDSIARLLDRHGAQARIGAGTVLTVAQVQRLAGMGARLVVSPDCNPAVIAATRAAGMESWPGVMTPTECLSAIAAGATGLKLFPASIIGPGGLAAIRAVLPPALPVYAVGGAGPDDFAVWRAAGAAGFGLGSALYRPGQTPQQTAAAAAAVVVAWDACAR</sequence>
<dbReference type="SUPFAM" id="SSF51569">
    <property type="entry name" value="Aldolase"/>
    <property type="match status" value="1"/>
</dbReference>
<dbReference type="RefSeq" id="WP_073065178.1">
    <property type="nucleotide sequence ID" value="NZ_FRCK01000004.1"/>
</dbReference>
<gene>
    <name evidence="6" type="ORF">SAMN05444389_104124</name>
</gene>
<evidence type="ECO:0000313" key="7">
    <source>
        <dbReference type="Proteomes" id="UP000184444"/>
    </source>
</evidence>
<organism evidence="6 7">
    <name type="scientific">Paracoccus solventivorans</name>
    <dbReference type="NCBI Taxonomy" id="53463"/>
    <lineage>
        <taxon>Bacteria</taxon>
        <taxon>Pseudomonadati</taxon>
        <taxon>Pseudomonadota</taxon>
        <taxon>Alphaproteobacteria</taxon>
        <taxon>Rhodobacterales</taxon>
        <taxon>Paracoccaceae</taxon>
        <taxon>Paracoccus</taxon>
    </lineage>
</organism>
<keyword evidence="5" id="KW-0119">Carbohydrate metabolism</keyword>
<evidence type="ECO:0000256" key="2">
    <source>
        <dbReference type="ARBA" id="ARBA00006906"/>
    </source>
</evidence>
<dbReference type="GO" id="GO:0016829">
    <property type="term" value="F:lyase activity"/>
    <property type="evidence" value="ECO:0007669"/>
    <property type="project" value="UniProtKB-KW"/>
</dbReference>
<reference evidence="7" key="1">
    <citation type="submission" date="2016-11" db="EMBL/GenBank/DDBJ databases">
        <authorList>
            <person name="Varghese N."/>
            <person name="Submissions S."/>
        </authorList>
    </citation>
    <scope>NUCLEOTIDE SEQUENCE [LARGE SCALE GENOMIC DNA]</scope>
    <source>
        <strain evidence="7">DSM 6637</strain>
    </source>
</reference>
<dbReference type="InterPro" id="IPR000887">
    <property type="entry name" value="Aldlse_KDPG_KHG"/>
</dbReference>
<evidence type="ECO:0000256" key="5">
    <source>
        <dbReference type="ARBA" id="ARBA00023277"/>
    </source>
</evidence>
<keyword evidence="7" id="KW-1185">Reference proteome</keyword>
<dbReference type="CDD" id="cd00452">
    <property type="entry name" value="KDPG_aldolase"/>
    <property type="match status" value="1"/>
</dbReference>